<organism evidence="2 3">
    <name type="scientific">Phyllosticta capitalensis</name>
    <dbReference type="NCBI Taxonomy" id="121624"/>
    <lineage>
        <taxon>Eukaryota</taxon>
        <taxon>Fungi</taxon>
        <taxon>Dikarya</taxon>
        <taxon>Ascomycota</taxon>
        <taxon>Pezizomycotina</taxon>
        <taxon>Dothideomycetes</taxon>
        <taxon>Dothideomycetes incertae sedis</taxon>
        <taxon>Botryosphaeriales</taxon>
        <taxon>Phyllostictaceae</taxon>
        <taxon>Phyllosticta</taxon>
    </lineage>
</organism>
<keyword evidence="3" id="KW-1185">Reference proteome</keyword>
<dbReference type="EMBL" id="JBBWRZ010000003">
    <property type="protein sequence ID" value="KAK8239944.1"/>
    <property type="molecule type" value="Genomic_DNA"/>
</dbReference>
<comment type="caution">
    <text evidence="2">The sequence shown here is derived from an EMBL/GenBank/DDBJ whole genome shotgun (WGS) entry which is preliminary data.</text>
</comment>
<name>A0ABR1YUT3_9PEZI</name>
<evidence type="ECO:0000313" key="2">
    <source>
        <dbReference type="EMBL" id="KAK8239944.1"/>
    </source>
</evidence>
<proteinExistence type="predicted"/>
<evidence type="ECO:0000313" key="3">
    <source>
        <dbReference type="Proteomes" id="UP001492380"/>
    </source>
</evidence>
<sequence length="236" mass="25250">MPKEATMTALAPIIRAIVDRFAVSPPPKHRESRDRKHPSASDSVGNPESVASANLLFSCKPQENQPSGSGLRRSLIAAVGRRGLLQGRLLARMTMGSGALVHGIGGGKQSVWICKTPLHQIRVWPDDGCNMITLITICYFGLVAVVKARAVESRGPRASGLLHRQTPVFRGRIRGTVMRPSGHCFFCLLSLAVPSESCILQQLAHLVGPTNLALATRCGMNRSALTASSRGADICP</sequence>
<feature type="region of interest" description="Disordered" evidence="1">
    <location>
        <begin position="22"/>
        <end position="47"/>
    </location>
</feature>
<evidence type="ECO:0000256" key="1">
    <source>
        <dbReference type="SAM" id="MobiDB-lite"/>
    </source>
</evidence>
<accession>A0ABR1YUT3</accession>
<protein>
    <submittedName>
        <fullName evidence="2">Uncharacterized protein</fullName>
    </submittedName>
</protein>
<gene>
    <name evidence="2" type="ORF">HDK90DRAFT_168735</name>
</gene>
<dbReference type="Proteomes" id="UP001492380">
    <property type="component" value="Unassembled WGS sequence"/>
</dbReference>
<reference evidence="2 3" key="1">
    <citation type="submission" date="2024-04" db="EMBL/GenBank/DDBJ databases">
        <title>Phyllosticta paracitricarpa is synonymous to the EU quarantine fungus P. citricarpa based on phylogenomic analyses.</title>
        <authorList>
            <consortium name="Lawrence Berkeley National Laboratory"/>
            <person name="Van Ingen-Buijs V.A."/>
            <person name="Van Westerhoven A.C."/>
            <person name="Haridas S."/>
            <person name="Skiadas P."/>
            <person name="Martin F."/>
            <person name="Groenewald J.Z."/>
            <person name="Crous P.W."/>
            <person name="Seidl M.F."/>
        </authorList>
    </citation>
    <scope>NUCLEOTIDE SEQUENCE [LARGE SCALE GENOMIC DNA]</scope>
    <source>
        <strain evidence="2 3">CBS 123374</strain>
    </source>
</reference>
<feature type="compositionally biased region" description="Basic and acidic residues" evidence="1">
    <location>
        <begin position="28"/>
        <end position="39"/>
    </location>
</feature>